<dbReference type="PANTHER" id="PTHR42781">
    <property type="entry name" value="SPERMIDINE/PUTRESCINE IMPORT ATP-BINDING PROTEIN POTA"/>
    <property type="match status" value="1"/>
</dbReference>
<evidence type="ECO:0000256" key="1">
    <source>
        <dbReference type="ARBA" id="ARBA00022448"/>
    </source>
</evidence>
<accession>A0ABX8BAP8</accession>
<keyword evidence="1" id="KW-0813">Transport</keyword>
<dbReference type="PROSITE" id="PS00211">
    <property type="entry name" value="ABC_TRANSPORTER_1"/>
    <property type="match status" value="1"/>
</dbReference>
<proteinExistence type="predicted"/>
<protein>
    <submittedName>
        <fullName evidence="5">ATP-binding cassette domain-containing protein</fullName>
    </submittedName>
</protein>
<dbReference type="PROSITE" id="PS50893">
    <property type="entry name" value="ABC_TRANSPORTER_2"/>
    <property type="match status" value="1"/>
</dbReference>
<dbReference type="InterPro" id="IPR003593">
    <property type="entry name" value="AAA+_ATPase"/>
</dbReference>
<evidence type="ECO:0000256" key="2">
    <source>
        <dbReference type="ARBA" id="ARBA00022741"/>
    </source>
</evidence>
<dbReference type="InterPro" id="IPR027417">
    <property type="entry name" value="P-loop_NTPase"/>
</dbReference>
<dbReference type="InterPro" id="IPR050093">
    <property type="entry name" value="ABC_SmlMolc_Importer"/>
</dbReference>
<evidence type="ECO:0000259" key="4">
    <source>
        <dbReference type="PROSITE" id="PS50893"/>
    </source>
</evidence>
<sequence length="244" mass="26743">MSRFQLELREVCLAYDRAIVLDGISLRVGAGELVMLLGASGSGKTSLLKLMNRLLEPTAGEVWVEGRPAVDWNPVHLRRRMGYVMQDAGLFPHMTVARNVGLLLELERWPAAQRRARVETLLERVGLPASQYADRFPAELSGGERQRVGIARALALDPPLLLLDEPFGALDPVARARLQQAFATLVADLGKTALFVTHDLQEALRIGTRICLLSHGRLVADAPPAKFLELDVPAAREYVQAAGL</sequence>
<dbReference type="RefSeq" id="WP_211429902.1">
    <property type="nucleotide sequence ID" value="NZ_CP072649.1"/>
</dbReference>
<reference evidence="5 6" key="1">
    <citation type="submission" date="2021-03" db="EMBL/GenBank/DDBJ databases">
        <title>Genomic and phenotypic characterization of Chloracidobacterium isolates provides evidence for multiple species.</title>
        <authorList>
            <person name="Saini M.K."/>
            <person name="Costas A.M.G."/>
            <person name="Tank M."/>
            <person name="Bryant D.A."/>
        </authorList>
    </citation>
    <scope>NUCLEOTIDE SEQUENCE [LARGE SCALE GENOMIC DNA]</scope>
    <source>
        <strain evidence="5 6">BV2-C</strain>
    </source>
</reference>
<dbReference type="SMART" id="SM00382">
    <property type="entry name" value="AAA"/>
    <property type="match status" value="1"/>
</dbReference>
<keyword evidence="6" id="KW-1185">Reference proteome</keyword>
<dbReference type="Proteomes" id="UP000676506">
    <property type="component" value="Chromosome 2"/>
</dbReference>
<dbReference type="InterPro" id="IPR003439">
    <property type="entry name" value="ABC_transporter-like_ATP-bd"/>
</dbReference>
<keyword evidence="3 5" id="KW-0067">ATP-binding</keyword>
<keyword evidence="2" id="KW-0547">Nucleotide-binding</keyword>
<gene>
    <name evidence="5" type="ORF">J8C06_13240</name>
</gene>
<evidence type="ECO:0000313" key="6">
    <source>
        <dbReference type="Proteomes" id="UP000676506"/>
    </source>
</evidence>
<dbReference type="Gene3D" id="3.40.50.300">
    <property type="entry name" value="P-loop containing nucleotide triphosphate hydrolases"/>
    <property type="match status" value="1"/>
</dbReference>
<dbReference type="GO" id="GO:0005524">
    <property type="term" value="F:ATP binding"/>
    <property type="evidence" value="ECO:0007669"/>
    <property type="project" value="UniProtKB-KW"/>
</dbReference>
<name>A0ABX8BAP8_9BACT</name>
<dbReference type="PANTHER" id="PTHR42781:SF4">
    <property type="entry name" value="SPERMIDINE_PUTRESCINE IMPORT ATP-BINDING PROTEIN POTA"/>
    <property type="match status" value="1"/>
</dbReference>
<evidence type="ECO:0000313" key="5">
    <source>
        <dbReference type="EMBL" id="QUW04013.1"/>
    </source>
</evidence>
<dbReference type="InterPro" id="IPR017871">
    <property type="entry name" value="ABC_transporter-like_CS"/>
</dbReference>
<feature type="domain" description="ABC transporter" evidence="4">
    <location>
        <begin position="6"/>
        <end position="240"/>
    </location>
</feature>
<dbReference type="Pfam" id="PF00005">
    <property type="entry name" value="ABC_tran"/>
    <property type="match status" value="1"/>
</dbReference>
<evidence type="ECO:0000256" key="3">
    <source>
        <dbReference type="ARBA" id="ARBA00022840"/>
    </source>
</evidence>
<organism evidence="5 6">
    <name type="scientific">Chloracidobacterium validum</name>
    <dbReference type="NCBI Taxonomy" id="2821543"/>
    <lineage>
        <taxon>Bacteria</taxon>
        <taxon>Pseudomonadati</taxon>
        <taxon>Acidobacteriota</taxon>
        <taxon>Terriglobia</taxon>
        <taxon>Terriglobales</taxon>
        <taxon>Acidobacteriaceae</taxon>
        <taxon>Chloracidobacterium</taxon>
    </lineage>
</organism>
<dbReference type="EMBL" id="CP072649">
    <property type="protein sequence ID" value="QUW04013.1"/>
    <property type="molecule type" value="Genomic_DNA"/>
</dbReference>
<dbReference type="SUPFAM" id="SSF52540">
    <property type="entry name" value="P-loop containing nucleoside triphosphate hydrolases"/>
    <property type="match status" value="1"/>
</dbReference>